<name>A0ABR0KNA4_9EURO</name>
<dbReference type="EMBL" id="JAVRRG010000004">
    <property type="protein sequence ID" value="KAK5101529.1"/>
    <property type="molecule type" value="Genomic_DNA"/>
</dbReference>
<evidence type="ECO:0000256" key="1">
    <source>
        <dbReference type="SAM" id="MobiDB-lite"/>
    </source>
</evidence>
<gene>
    <name evidence="3" type="ORF">LTR24_000585</name>
</gene>
<feature type="region of interest" description="Disordered" evidence="1">
    <location>
        <begin position="29"/>
        <end position="69"/>
    </location>
</feature>
<proteinExistence type="predicted"/>
<evidence type="ECO:0000313" key="3">
    <source>
        <dbReference type="EMBL" id="KAK5101529.1"/>
    </source>
</evidence>
<keyword evidence="4" id="KW-1185">Reference proteome</keyword>
<evidence type="ECO:0000313" key="4">
    <source>
        <dbReference type="Proteomes" id="UP001345013"/>
    </source>
</evidence>
<comment type="caution">
    <text evidence="3">The sequence shown here is derived from an EMBL/GenBank/DDBJ whole genome shotgun (WGS) entry which is preliminary data.</text>
</comment>
<feature type="chain" id="PRO_5046066613" evidence="2">
    <location>
        <begin position="21"/>
        <end position="175"/>
    </location>
</feature>
<evidence type="ECO:0000256" key="2">
    <source>
        <dbReference type="SAM" id="SignalP"/>
    </source>
</evidence>
<sequence length="175" mass="18458">MRCNYLFLFLAVLGATAVFAAPANHPQSSWGRGGVSAGAPQQAGGASVTAPGQDNSGSGSSSPGNVKRSMGKCPPGKFLCAHDPIKCCEVGLPNPPPPTHPYRGPGFLIHGDIDFVARGIDIDDPLTEITDKIEEGVEDIEETVSETKEDIEDIDIDIDSNTKSKPSVRRGRGRM</sequence>
<feature type="compositionally biased region" description="Low complexity" evidence="1">
    <location>
        <begin position="37"/>
        <end position="48"/>
    </location>
</feature>
<keyword evidence="2" id="KW-0732">Signal</keyword>
<feature type="signal peptide" evidence="2">
    <location>
        <begin position="1"/>
        <end position="20"/>
    </location>
</feature>
<reference evidence="3 4" key="1">
    <citation type="submission" date="2023-08" db="EMBL/GenBank/DDBJ databases">
        <title>Black Yeasts Isolated from many extreme environments.</title>
        <authorList>
            <person name="Coleine C."/>
            <person name="Stajich J.E."/>
            <person name="Selbmann L."/>
        </authorList>
    </citation>
    <scope>NUCLEOTIDE SEQUENCE [LARGE SCALE GENOMIC DNA]</scope>
    <source>
        <strain evidence="3 4">CCFEE 5885</strain>
    </source>
</reference>
<protein>
    <submittedName>
        <fullName evidence="3">Uncharacterized protein</fullName>
    </submittedName>
</protein>
<organism evidence="3 4">
    <name type="scientific">Lithohypha guttulata</name>
    <dbReference type="NCBI Taxonomy" id="1690604"/>
    <lineage>
        <taxon>Eukaryota</taxon>
        <taxon>Fungi</taxon>
        <taxon>Dikarya</taxon>
        <taxon>Ascomycota</taxon>
        <taxon>Pezizomycotina</taxon>
        <taxon>Eurotiomycetes</taxon>
        <taxon>Chaetothyriomycetidae</taxon>
        <taxon>Chaetothyriales</taxon>
        <taxon>Trichomeriaceae</taxon>
        <taxon>Lithohypha</taxon>
    </lineage>
</organism>
<accession>A0ABR0KNA4</accession>
<dbReference type="Proteomes" id="UP001345013">
    <property type="component" value="Unassembled WGS sequence"/>
</dbReference>